<reference evidence="2" key="1">
    <citation type="submission" date="2022-11" db="UniProtKB">
        <authorList>
            <consortium name="WormBaseParasite"/>
        </authorList>
    </citation>
    <scope>IDENTIFICATION</scope>
</reference>
<name>A0A915I6Y9_ROMCU</name>
<sequence length="105" mass="11690">MVKLAKTINPAIKRQVTNNKPFSDESRDLPCSTILSLTSQFFVDTCKISKVKLAPDPLAAIVTVVECFFPKGFLFRSTICRQMTPPTIDLLLFEKQGILTLKAPC</sequence>
<dbReference type="AlphaFoldDB" id="A0A915I6Y9"/>
<dbReference type="Proteomes" id="UP000887565">
    <property type="component" value="Unplaced"/>
</dbReference>
<evidence type="ECO:0000313" key="2">
    <source>
        <dbReference type="WBParaSite" id="nRc.2.0.1.t09636-RA"/>
    </source>
</evidence>
<accession>A0A915I6Y9</accession>
<evidence type="ECO:0000313" key="1">
    <source>
        <dbReference type="Proteomes" id="UP000887565"/>
    </source>
</evidence>
<dbReference type="WBParaSite" id="nRc.2.0.1.t09636-RA">
    <property type="protein sequence ID" value="nRc.2.0.1.t09636-RA"/>
    <property type="gene ID" value="nRc.2.0.1.g09636"/>
</dbReference>
<organism evidence="1 2">
    <name type="scientific">Romanomermis culicivorax</name>
    <name type="common">Nematode worm</name>
    <dbReference type="NCBI Taxonomy" id="13658"/>
    <lineage>
        <taxon>Eukaryota</taxon>
        <taxon>Metazoa</taxon>
        <taxon>Ecdysozoa</taxon>
        <taxon>Nematoda</taxon>
        <taxon>Enoplea</taxon>
        <taxon>Dorylaimia</taxon>
        <taxon>Mermithida</taxon>
        <taxon>Mermithoidea</taxon>
        <taxon>Mermithidae</taxon>
        <taxon>Romanomermis</taxon>
    </lineage>
</organism>
<keyword evidence="1" id="KW-1185">Reference proteome</keyword>
<proteinExistence type="predicted"/>
<protein>
    <submittedName>
        <fullName evidence="2">Uncharacterized protein</fullName>
    </submittedName>
</protein>